<gene>
    <name evidence="2" type="ORF">FOZ62_012392</name>
</gene>
<feature type="non-terminal residue" evidence="2">
    <location>
        <position position="1"/>
    </location>
</feature>
<name>A0A7J6RHL3_PEROL</name>
<feature type="non-terminal residue" evidence="2">
    <location>
        <position position="146"/>
    </location>
</feature>
<organism evidence="2 3">
    <name type="scientific">Perkinsus olseni</name>
    <name type="common">Perkinsus atlanticus</name>
    <dbReference type="NCBI Taxonomy" id="32597"/>
    <lineage>
        <taxon>Eukaryota</taxon>
        <taxon>Sar</taxon>
        <taxon>Alveolata</taxon>
        <taxon>Perkinsozoa</taxon>
        <taxon>Perkinsea</taxon>
        <taxon>Perkinsida</taxon>
        <taxon>Perkinsidae</taxon>
        <taxon>Perkinsus</taxon>
    </lineage>
</organism>
<feature type="region of interest" description="Disordered" evidence="1">
    <location>
        <begin position="99"/>
        <end position="122"/>
    </location>
</feature>
<proteinExistence type="predicted"/>
<sequence>IHRVVSVDSLACIKVHDITTNQLLQSLPIPEISLLNDFTLIRTARSDGTPLVRAVACARQFRVFDLCTALAGHGEIAMVQMQLIDWQDGRVKESYRMSSALPEPSRSMSTGDASDATVTLAPPSPGYDDAQVSCFCLGDRGLKVFI</sequence>
<evidence type="ECO:0000256" key="1">
    <source>
        <dbReference type="SAM" id="MobiDB-lite"/>
    </source>
</evidence>
<protein>
    <submittedName>
        <fullName evidence="2">Uncharacterized protein</fullName>
    </submittedName>
</protein>
<dbReference type="EMBL" id="JABANM010022672">
    <property type="protein sequence ID" value="KAF4719190.1"/>
    <property type="molecule type" value="Genomic_DNA"/>
</dbReference>
<accession>A0A7J6RHL3</accession>
<reference evidence="2 3" key="1">
    <citation type="submission" date="2020-04" db="EMBL/GenBank/DDBJ databases">
        <title>Perkinsus olseni comparative genomics.</title>
        <authorList>
            <person name="Bogema D.R."/>
        </authorList>
    </citation>
    <scope>NUCLEOTIDE SEQUENCE [LARGE SCALE GENOMIC DNA]</scope>
    <source>
        <strain evidence="2">ATCC PRA-205</strain>
    </source>
</reference>
<dbReference type="Proteomes" id="UP000574390">
    <property type="component" value="Unassembled WGS sequence"/>
</dbReference>
<evidence type="ECO:0000313" key="3">
    <source>
        <dbReference type="Proteomes" id="UP000574390"/>
    </source>
</evidence>
<comment type="caution">
    <text evidence="2">The sequence shown here is derived from an EMBL/GenBank/DDBJ whole genome shotgun (WGS) entry which is preliminary data.</text>
</comment>
<dbReference type="AlphaFoldDB" id="A0A7J6RHL3"/>
<evidence type="ECO:0000313" key="2">
    <source>
        <dbReference type="EMBL" id="KAF4719190.1"/>
    </source>
</evidence>